<dbReference type="CDD" id="cd05233">
    <property type="entry name" value="SDR_c"/>
    <property type="match status" value="1"/>
</dbReference>
<reference evidence="3 4" key="1">
    <citation type="journal article" date="2016" name="Nat. Commun.">
        <title>Thousands of microbial genomes shed light on interconnected biogeochemical processes in an aquifer system.</title>
        <authorList>
            <person name="Anantharaman K."/>
            <person name="Brown C.T."/>
            <person name="Hug L.A."/>
            <person name="Sharon I."/>
            <person name="Castelle C.J."/>
            <person name="Probst A.J."/>
            <person name="Thomas B.C."/>
            <person name="Singh A."/>
            <person name="Wilkins M.J."/>
            <person name="Karaoz U."/>
            <person name="Brodie E.L."/>
            <person name="Williams K.H."/>
            <person name="Hubbard S.S."/>
            <person name="Banfield J.F."/>
        </authorList>
    </citation>
    <scope>NUCLEOTIDE SEQUENCE [LARGE SCALE GENOMIC DNA]</scope>
</reference>
<accession>A0A1G1ZIH9</accession>
<proteinExistence type="inferred from homology"/>
<dbReference type="Gene3D" id="3.40.50.720">
    <property type="entry name" value="NAD(P)-binding Rossmann-like Domain"/>
    <property type="match status" value="1"/>
</dbReference>
<sequence length="247" mass="27126">MELNLKNKVAIITGGGSGLGKAIAAALSKKGALVEICARNKKELAHACREIKDSGFFCKYSLADIRIQEDVVRFVGEVMNRQKKIDILINNAGFIFKPKPIEKITDTEYNNSFDTNIKPIFYFSKEILPIMKRRGSGIIVNITSTAGLSANSMFPIYSASKFAARGLTQSIGKSLINSGISYFSVAPAGINTKMRRYLFGDKDAEMQQKPEEVANIIVKLLLKKNGVPNGADVVIRKGKVVKIHKPE</sequence>
<evidence type="ECO:0008006" key="5">
    <source>
        <dbReference type="Google" id="ProtNLM"/>
    </source>
</evidence>
<evidence type="ECO:0000313" key="3">
    <source>
        <dbReference type="EMBL" id="OGY64305.1"/>
    </source>
</evidence>
<organism evidence="3 4">
    <name type="scientific">Candidatus Harrisonbacteria bacterium RIFCSPHIGHO2_02_FULL_42_16</name>
    <dbReference type="NCBI Taxonomy" id="1798404"/>
    <lineage>
        <taxon>Bacteria</taxon>
        <taxon>Candidatus Harrisoniibacteriota</taxon>
    </lineage>
</organism>
<evidence type="ECO:0000256" key="2">
    <source>
        <dbReference type="RuleBase" id="RU000363"/>
    </source>
</evidence>
<dbReference type="PANTHER" id="PTHR42879">
    <property type="entry name" value="3-OXOACYL-(ACYL-CARRIER-PROTEIN) REDUCTASE"/>
    <property type="match status" value="1"/>
</dbReference>
<name>A0A1G1ZIH9_9BACT</name>
<evidence type="ECO:0000256" key="1">
    <source>
        <dbReference type="ARBA" id="ARBA00006484"/>
    </source>
</evidence>
<dbReference type="PRINTS" id="PR00080">
    <property type="entry name" value="SDRFAMILY"/>
</dbReference>
<dbReference type="InterPro" id="IPR036291">
    <property type="entry name" value="NAD(P)-bd_dom_sf"/>
</dbReference>
<gene>
    <name evidence="3" type="ORF">A3B92_00775</name>
</gene>
<dbReference type="EMBL" id="MHJG01000005">
    <property type="protein sequence ID" value="OGY64305.1"/>
    <property type="molecule type" value="Genomic_DNA"/>
</dbReference>
<comment type="similarity">
    <text evidence="1 2">Belongs to the short-chain dehydrogenases/reductases (SDR) family.</text>
</comment>
<evidence type="ECO:0000313" key="4">
    <source>
        <dbReference type="Proteomes" id="UP000177960"/>
    </source>
</evidence>
<dbReference type="InterPro" id="IPR050259">
    <property type="entry name" value="SDR"/>
</dbReference>
<dbReference type="PROSITE" id="PS00061">
    <property type="entry name" value="ADH_SHORT"/>
    <property type="match status" value="1"/>
</dbReference>
<dbReference type="InterPro" id="IPR020904">
    <property type="entry name" value="Sc_DH/Rdtase_CS"/>
</dbReference>
<dbReference type="STRING" id="1798404.A3B92_00775"/>
<dbReference type="PRINTS" id="PR00081">
    <property type="entry name" value="GDHRDH"/>
</dbReference>
<dbReference type="GO" id="GO:0032787">
    <property type="term" value="P:monocarboxylic acid metabolic process"/>
    <property type="evidence" value="ECO:0007669"/>
    <property type="project" value="UniProtKB-ARBA"/>
</dbReference>
<protein>
    <recommendedName>
        <fullName evidence="5">Short-chain dehydrogenase</fullName>
    </recommendedName>
</protein>
<dbReference type="SUPFAM" id="SSF51735">
    <property type="entry name" value="NAD(P)-binding Rossmann-fold domains"/>
    <property type="match status" value="1"/>
</dbReference>
<comment type="caution">
    <text evidence="3">The sequence shown here is derived from an EMBL/GenBank/DDBJ whole genome shotgun (WGS) entry which is preliminary data.</text>
</comment>
<dbReference type="AlphaFoldDB" id="A0A1G1ZIH9"/>
<dbReference type="Proteomes" id="UP000177960">
    <property type="component" value="Unassembled WGS sequence"/>
</dbReference>
<dbReference type="InterPro" id="IPR002347">
    <property type="entry name" value="SDR_fam"/>
</dbReference>
<dbReference type="Pfam" id="PF00106">
    <property type="entry name" value="adh_short"/>
    <property type="match status" value="1"/>
</dbReference>